<keyword evidence="1" id="KW-1133">Transmembrane helix</keyword>
<gene>
    <name evidence="2" type="ORF">CANVERA_P4254</name>
</gene>
<feature type="transmembrane region" description="Helical" evidence="1">
    <location>
        <begin position="127"/>
        <end position="146"/>
    </location>
</feature>
<feature type="transmembrane region" description="Helical" evidence="1">
    <location>
        <begin position="6"/>
        <end position="23"/>
    </location>
</feature>
<keyword evidence="1" id="KW-0472">Membrane</keyword>
<feature type="transmembrane region" description="Helical" evidence="1">
    <location>
        <begin position="101"/>
        <end position="121"/>
    </location>
</feature>
<keyword evidence="1" id="KW-0812">Transmembrane</keyword>
<organism evidence="2 3">
    <name type="scientific">Candida verbasci</name>
    <dbReference type="NCBI Taxonomy" id="1227364"/>
    <lineage>
        <taxon>Eukaryota</taxon>
        <taxon>Fungi</taxon>
        <taxon>Dikarya</taxon>
        <taxon>Ascomycota</taxon>
        <taxon>Saccharomycotina</taxon>
        <taxon>Pichiomycetes</taxon>
        <taxon>Debaryomycetaceae</taxon>
        <taxon>Candida/Lodderomyces clade</taxon>
        <taxon>Candida</taxon>
    </lineage>
</organism>
<feature type="transmembrane region" description="Helical" evidence="1">
    <location>
        <begin position="74"/>
        <end position="94"/>
    </location>
</feature>
<protein>
    <submittedName>
        <fullName evidence="2">Uncharacterized protein</fullName>
    </submittedName>
</protein>
<accession>A0A9W4TY08</accession>
<name>A0A9W4TY08_9ASCO</name>
<evidence type="ECO:0000313" key="2">
    <source>
        <dbReference type="EMBL" id="CAI5759743.1"/>
    </source>
</evidence>
<dbReference type="EMBL" id="CANTUO010000005">
    <property type="protein sequence ID" value="CAI5759743.1"/>
    <property type="molecule type" value="Genomic_DNA"/>
</dbReference>
<keyword evidence="3" id="KW-1185">Reference proteome</keyword>
<evidence type="ECO:0000256" key="1">
    <source>
        <dbReference type="SAM" id="Phobius"/>
    </source>
</evidence>
<comment type="caution">
    <text evidence="2">The sequence shown here is derived from an EMBL/GenBank/DDBJ whole genome shotgun (WGS) entry which is preliminary data.</text>
</comment>
<proteinExistence type="predicted"/>
<dbReference type="AlphaFoldDB" id="A0A9W4TY08"/>
<sequence length="149" mass="16857">MLSITILWVITVSIIITQVRKYLQKQPVRLPIFSQAVVWFFYSTFFTFPYDAVLKAYNSYITASHWTAYVDDSIAAFGASEIFIALFLVILHLFDDPNQNLRSGFIGVSVLSATTVFGFQFPELLEHLRLVFSMGFGICAITIGLLKIV</sequence>
<reference evidence="2" key="1">
    <citation type="submission" date="2022-12" db="EMBL/GenBank/DDBJ databases">
        <authorList>
            <person name="Brejova B."/>
        </authorList>
    </citation>
    <scope>NUCLEOTIDE SEQUENCE</scope>
</reference>
<evidence type="ECO:0000313" key="3">
    <source>
        <dbReference type="Proteomes" id="UP001152885"/>
    </source>
</evidence>
<dbReference type="Proteomes" id="UP001152885">
    <property type="component" value="Unassembled WGS sequence"/>
</dbReference>
<feature type="transmembrane region" description="Helical" evidence="1">
    <location>
        <begin position="30"/>
        <end position="50"/>
    </location>
</feature>